<proteinExistence type="inferred from homology"/>
<dbReference type="PATRIC" id="fig|2033.6.peg.3119"/>
<dbReference type="AlphaFoldDB" id="A0A147EWK7"/>
<evidence type="ECO:0000313" key="5">
    <source>
        <dbReference type="EMBL" id="KTR94198.1"/>
    </source>
</evidence>
<accession>A0A147EWK7</accession>
<evidence type="ECO:0000256" key="2">
    <source>
        <dbReference type="ARBA" id="ARBA00007639"/>
    </source>
</evidence>
<dbReference type="InterPro" id="IPR050555">
    <property type="entry name" value="Bact_Solute-Bind_Prot2"/>
</dbReference>
<comment type="similarity">
    <text evidence="2">Belongs to the bacterial solute-binding protein 2 family.</text>
</comment>
<keyword evidence="3" id="KW-0732">Signal</keyword>
<dbReference type="Proteomes" id="UP000075025">
    <property type="component" value="Unassembled WGS sequence"/>
</dbReference>
<dbReference type="PANTHER" id="PTHR30036:SF7">
    <property type="entry name" value="ABC TRANSPORTER PERIPLASMIC-BINDING PROTEIN YPHF"/>
    <property type="match status" value="1"/>
</dbReference>
<protein>
    <submittedName>
        <fullName evidence="5">Sugar ABC transporter substrate-binding protein</fullName>
    </submittedName>
</protein>
<evidence type="ECO:0000256" key="3">
    <source>
        <dbReference type="SAM" id="SignalP"/>
    </source>
</evidence>
<name>A0A147EWK7_MICTE</name>
<sequence length="329" mass="33511">MKKRLLGTLALAATVALALTACSGTGQDTSTNGGGDGNATTPKKDLTYAVITHSGPGDSFWDRVKSGAEAAGSDYGVNVTYNADPDPAKQSQLIDNAVAQGVNGIVVSMANPDGLKTSVEAAVAAGIPVVTINSGIDRYAEFGAFTHIGQTESVAGKAVGERLSKEGLKKGLCVIQEAGNVGLEERCAAATQAFSGQMENLQVDGTNDAEVKATIKAKLQADPSIDTVLTLGGQYAIDAVGAVEESGSSAKIGTFDLSEDVVSNIEAGKILFAVDQQPYVQGFLGVTALYLKSTNGNEIGGGQPVYSGPAFVTKDNAADVAKFAANGTR</sequence>
<feature type="domain" description="Periplasmic binding protein" evidence="4">
    <location>
        <begin position="50"/>
        <end position="291"/>
    </location>
</feature>
<dbReference type="PROSITE" id="PS51257">
    <property type="entry name" value="PROKAR_LIPOPROTEIN"/>
    <property type="match status" value="1"/>
</dbReference>
<dbReference type="SUPFAM" id="SSF53822">
    <property type="entry name" value="Periplasmic binding protein-like I"/>
    <property type="match status" value="1"/>
</dbReference>
<gene>
    <name evidence="5" type="ORF">NS220_09920</name>
</gene>
<evidence type="ECO:0000313" key="6">
    <source>
        <dbReference type="Proteomes" id="UP000075025"/>
    </source>
</evidence>
<dbReference type="GO" id="GO:0030288">
    <property type="term" value="C:outer membrane-bounded periplasmic space"/>
    <property type="evidence" value="ECO:0007669"/>
    <property type="project" value="TreeGrafter"/>
</dbReference>
<reference evidence="5 6" key="1">
    <citation type="journal article" date="2016" name="Front. Microbiol.">
        <title>Genomic Resource of Rice Seed Associated Bacteria.</title>
        <authorList>
            <person name="Midha S."/>
            <person name="Bansal K."/>
            <person name="Sharma S."/>
            <person name="Kumar N."/>
            <person name="Patil P.P."/>
            <person name="Chaudhry V."/>
            <person name="Patil P.B."/>
        </authorList>
    </citation>
    <scope>NUCLEOTIDE SEQUENCE [LARGE SCALE GENOMIC DNA]</scope>
    <source>
        <strain evidence="5 6">NS220</strain>
    </source>
</reference>
<comment type="subcellular location">
    <subcellularLocation>
        <location evidence="1">Cell envelope</location>
    </subcellularLocation>
</comment>
<evidence type="ECO:0000259" key="4">
    <source>
        <dbReference type="Pfam" id="PF13407"/>
    </source>
</evidence>
<dbReference type="InterPro" id="IPR025997">
    <property type="entry name" value="SBP_2_dom"/>
</dbReference>
<organism evidence="5 6">
    <name type="scientific">Microbacterium testaceum</name>
    <name type="common">Aureobacterium testaceum</name>
    <name type="synonym">Brevibacterium testaceum</name>
    <dbReference type="NCBI Taxonomy" id="2033"/>
    <lineage>
        <taxon>Bacteria</taxon>
        <taxon>Bacillati</taxon>
        <taxon>Actinomycetota</taxon>
        <taxon>Actinomycetes</taxon>
        <taxon>Micrococcales</taxon>
        <taxon>Microbacteriaceae</taxon>
        <taxon>Microbacterium</taxon>
    </lineage>
</organism>
<dbReference type="InterPro" id="IPR028082">
    <property type="entry name" value="Peripla_BP_I"/>
</dbReference>
<dbReference type="Pfam" id="PF13407">
    <property type="entry name" value="Peripla_BP_4"/>
    <property type="match status" value="1"/>
</dbReference>
<dbReference type="OrthoDB" id="257716at2"/>
<dbReference type="PANTHER" id="PTHR30036">
    <property type="entry name" value="D-XYLOSE-BINDING PERIPLASMIC PROTEIN"/>
    <property type="match status" value="1"/>
</dbReference>
<dbReference type="EMBL" id="LDRT01000060">
    <property type="protein sequence ID" value="KTR94198.1"/>
    <property type="molecule type" value="Genomic_DNA"/>
</dbReference>
<dbReference type="Gene3D" id="3.40.50.2300">
    <property type="match status" value="2"/>
</dbReference>
<dbReference type="CDD" id="cd06312">
    <property type="entry name" value="PBP1_ABC_sugar_binding-like"/>
    <property type="match status" value="1"/>
</dbReference>
<feature type="chain" id="PRO_5038771165" evidence="3">
    <location>
        <begin position="19"/>
        <end position="329"/>
    </location>
</feature>
<dbReference type="GO" id="GO:0030246">
    <property type="term" value="F:carbohydrate binding"/>
    <property type="evidence" value="ECO:0007669"/>
    <property type="project" value="TreeGrafter"/>
</dbReference>
<dbReference type="RefSeq" id="WP_058623902.1">
    <property type="nucleotide sequence ID" value="NZ_LDRT01000060.1"/>
</dbReference>
<comment type="caution">
    <text evidence="5">The sequence shown here is derived from an EMBL/GenBank/DDBJ whole genome shotgun (WGS) entry which is preliminary data.</text>
</comment>
<evidence type="ECO:0000256" key="1">
    <source>
        <dbReference type="ARBA" id="ARBA00004196"/>
    </source>
</evidence>
<feature type="signal peptide" evidence="3">
    <location>
        <begin position="1"/>
        <end position="18"/>
    </location>
</feature>